<evidence type="ECO:0000313" key="2">
    <source>
        <dbReference type="Proteomes" id="UP000240505"/>
    </source>
</evidence>
<dbReference type="EMBL" id="CP028324">
    <property type="protein sequence ID" value="AVR97442.1"/>
    <property type="molecule type" value="Genomic_DNA"/>
</dbReference>
<keyword evidence="2" id="KW-1185">Reference proteome</keyword>
<accession>A0A2R4CD02</accession>
<proteinExistence type="predicted"/>
<sequence>MHEMRDLILIAPPTFRLSEIVELLERDQFEMNIYQDRLSLKDKRTGEFLQFEQDNKLAAHYEDEEGDVFSSNIRTPNFFIVSFKDIALVKGVISSALNRDDVYLDNEFGLIQNGREFAAILSERPEWDWAIE</sequence>
<gene>
    <name evidence="1" type="ORF">C9I28_18695</name>
</gene>
<reference evidence="1 2" key="1">
    <citation type="submission" date="2018-03" db="EMBL/GenBank/DDBJ databases">
        <title>Massilia armeniaca sp. nov., isolated from desert soil.</title>
        <authorList>
            <person name="Huang H."/>
            <person name="Ren M."/>
        </authorList>
    </citation>
    <scope>NUCLEOTIDE SEQUENCE [LARGE SCALE GENOMIC DNA]</scope>
    <source>
        <strain evidence="1 2">ZMN-3</strain>
    </source>
</reference>
<name>A0A2R4CD02_9BURK</name>
<dbReference type="Proteomes" id="UP000240505">
    <property type="component" value="Chromosome"/>
</dbReference>
<organism evidence="1 2">
    <name type="scientific">Pseudoduganella armeniaca</name>
    <dbReference type="NCBI Taxonomy" id="2072590"/>
    <lineage>
        <taxon>Bacteria</taxon>
        <taxon>Pseudomonadati</taxon>
        <taxon>Pseudomonadota</taxon>
        <taxon>Betaproteobacteria</taxon>
        <taxon>Burkholderiales</taxon>
        <taxon>Oxalobacteraceae</taxon>
        <taxon>Telluria group</taxon>
        <taxon>Pseudoduganella</taxon>
    </lineage>
</organism>
<evidence type="ECO:0000313" key="1">
    <source>
        <dbReference type="EMBL" id="AVR97442.1"/>
    </source>
</evidence>
<dbReference type="KEGG" id="masz:C9I28_18695"/>
<dbReference type="AlphaFoldDB" id="A0A2R4CD02"/>
<protein>
    <submittedName>
        <fullName evidence="1">Uncharacterized protein</fullName>
    </submittedName>
</protein>